<dbReference type="Proteomes" id="UP001156601">
    <property type="component" value="Unassembled WGS sequence"/>
</dbReference>
<accession>A0AA37STH2</accession>
<gene>
    <name evidence="1" type="ORF">GCM10007852_00410</name>
</gene>
<evidence type="ECO:0000313" key="1">
    <source>
        <dbReference type="EMBL" id="GLR69133.1"/>
    </source>
</evidence>
<proteinExistence type="predicted"/>
<dbReference type="AlphaFoldDB" id="A0AA37STH2"/>
<name>A0AA37STH2_9ALTE</name>
<comment type="caution">
    <text evidence="1">The sequence shown here is derived from an EMBL/GenBank/DDBJ whole genome shotgun (WGS) entry which is preliminary data.</text>
</comment>
<organism evidence="1 2">
    <name type="scientific">Agaribacter marinus</name>
    <dbReference type="NCBI Taxonomy" id="1431249"/>
    <lineage>
        <taxon>Bacteria</taxon>
        <taxon>Pseudomonadati</taxon>
        <taxon>Pseudomonadota</taxon>
        <taxon>Gammaproteobacteria</taxon>
        <taxon>Alteromonadales</taxon>
        <taxon>Alteromonadaceae</taxon>
        <taxon>Agaribacter</taxon>
    </lineage>
</organism>
<sequence length="123" mass="13842">MNINDLAYAYVQALPLNVISLKEIINWADSIIVKEDEPNIEVIELAGSTKGSETIAQLSLSSSSYDEEVSMRIFLWSAYETSLHGFEELTSYWDALDLANKGIYGNPEEIKENMLNHLDANRV</sequence>
<dbReference type="RefSeq" id="WP_284215458.1">
    <property type="nucleotide sequence ID" value="NZ_BSOT01000001.1"/>
</dbReference>
<reference evidence="1" key="2">
    <citation type="submission" date="2023-01" db="EMBL/GenBank/DDBJ databases">
        <title>Draft genome sequence of Agaribacter marinus strain NBRC 110023.</title>
        <authorList>
            <person name="Sun Q."/>
            <person name="Mori K."/>
        </authorList>
    </citation>
    <scope>NUCLEOTIDE SEQUENCE</scope>
    <source>
        <strain evidence="1">NBRC 110023</strain>
    </source>
</reference>
<reference evidence="1" key="1">
    <citation type="journal article" date="2014" name="Int. J. Syst. Evol. Microbiol.">
        <title>Complete genome sequence of Corynebacterium casei LMG S-19264T (=DSM 44701T), isolated from a smear-ripened cheese.</title>
        <authorList>
            <consortium name="US DOE Joint Genome Institute (JGI-PGF)"/>
            <person name="Walter F."/>
            <person name="Albersmeier A."/>
            <person name="Kalinowski J."/>
            <person name="Ruckert C."/>
        </authorList>
    </citation>
    <scope>NUCLEOTIDE SEQUENCE</scope>
    <source>
        <strain evidence="1">NBRC 110023</strain>
    </source>
</reference>
<keyword evidence="2" id="KW-1185">Reference proteome</keyword>
<dbReference type="EMBL" id="BSOT01000001">
    <property type="protein sequence ID" value="GLR69133.1"/>
    <property type="molecule type" value="Genomic_DNA"/>
</dbReference>
<evidence type="ECO:0000313" key="2">
    <source>
        <dbReference type="Proteomes" id="UP001156601"/>
    </source>
</evidence>
<protein>
    <submittedName>
        <fullName evidence="1">Uncharacterized protein</fullName>
    </submittedName>
</protein>